<dbReference type="EMBL" id="ASXS01000044">
    <property type="protein sequence ID" value="EPP19122.1"/>
    <property type="molecule type" value="Genomic_DNA"/>
</dbReference>
<dbReference type="InterPro" id="IPR002560">
    <property type="entry name" value="Transposase_DDE"/>
</dbReference>
<gene>
    <name evidence="3" type="ORF">L910_3524</name>
</gene>
<dbReference type="Pfam" id="PF01610">
    <property type="entry name" value="DDE_Tnp_ISL3"/>
    <property type="match status" value="1"/>
</dbReference>
<evidence type="ECO:0000313" key="3">
    <source>
        <dbReference type="EMBL" id="EPP19122.1"/>
    </source>
</evidence>
<feature type="domain" description="Transposase IS204/IS1001/IS1096/IS1165 DDE" evidence="1">
    <location>
        <begin position="165"/>
        <end position="404"/>
    </location>
</feature>
<name>S7HU03_VIBFL</name>
<dbReference type="AlphaFoldDB" id="S7HU03"/>
<feature type="domain" description="Transposase IS204/IS1001/IS1096/IS1165 helix-turn-helix" evidence="2">
    <location>
        <begin position="100"/>
        <end position="149"/>
    </location>
</feature>
<reference evidence="3 4" key="1">
    <citation type="journal article" date="2013" name="Gut Pathog.">
        <title>Evidence of a new metabolic capacity in an emerging diarrheal pathogen: lessons from the draft genomes of Vibrio fluvialis strains PG41 and I21563.</title>
        <authorList>
            <person name="Khatri I."/>
            <person name="Mahajan S."/>
            <person name="Dureja C."/>
            <person name="Subramanian S."/>
            <person name="Raychaudhuri S."/>
        </authorList>
    </citation>
    <scope>NUCLEOTIDE SEQUENCE [LARGE SCALE GENOMIC DNA]</scope>
    <source>
        <strain evidence="3 4">PG41</strain>
    </source>
</reference>
<organism evidence="3 4">
    <name type="scientific">Vibrio fluvialis PG41</name>
    <dbReference type="NCBI Taxonomy" id="1336752"/>
    <lineage>
        <taxon>Bacteria</taxon>
        <taxon>Pseudomonadati</taxon>
        <taxon>Pseudomonadota</taxon>
        <taxon>Gammaproteobacteria</taxon>
        <taxon>Vibrionales</taxon>
        <taxon>Vibrionaceae</taxon>
        <taxon>Vibrio</taxon>
    </lineage>
</organism>
<protein>
    <submittedName>
        <fullName evidence="3">Mobile element protein</fullName>
    </submittedName>
</protein>
<evidence type="ECO:0000313" key="4">
    <source>
        <dbReference type="Proteomes" id="UP000014854"/>
    </source>
</evidence>
<dbReference type="PANTHER" id="PTHR33498">
    <property type="entry name" value="TRANSPOSASE FOR INSERTION SEQUENCE ELEMENT IS1557"/>
    <property type="match status" value="1"/>
</dbReference>
<sequence length="413" mass="48284">MIEFYRQTKPTQTTVFMSNHTFLSSFWEGFQIVKSHQTASLITLTLKPNCIAKCPCGLKAQAIHEHQWRNVKEAALLGIPVELLVQTRRVKCRHCGIKTESLSWLAPYSRITHRLRSYIEQLLPLLPIKHIAQITGVHWHTIKEIDKRRLQQAVPQVKWDELRQLVMDEFALFKGHRYATVIADAKSHQVIWIGLGRSRKDIGPFFEQLGEHGQNIEAVAMDMNTAFDLEVQVHCPNARIVYDLFHVVAKFGREVMDRVRVDQANKLKHDKKARQWVKRSRWVLLKNRDNLNRQQGSYLTEILKMNQELMTTYVLGAQLKELWRCESELEAKNLWTVWWEQVNESDIKPLKEFARKLRPYLHGITASAVYPLNTCTLEGINNKIKLIKRMGYGYRDTDYFFLKIKAAFPGKPR</sequence>
<dbReference type="InterPro" id="IPR032877">
    <property type="entry name" value="Transposase_HTH"/>
</dbReference>
<dbReference type="PANTHER" id="PTHR33498:SF1">
    <property type="entry name" value="TRANSPOSASE FOR INSERTION SEQUENCE ELEMENT IS1557"/>
    <property type="match status" value="1"/>
</dbReference>
<dbReference type="PATRIC" id="fig|1336752.4.peg.4888"/>
<proteinExistence type="predicted"/>
<comment type="caution">
    <text evidence="3">The sequence shown here is derived from an EMBL/GenBank/DDBJ whole genome shotgun (WGS) entry which is preliminary data.</text>
</comment>
<evidence type="ECO:0000259" key="1">
    <source>
        <dbReference type="Pfam" id="PF01610"/>
    </source>
</evidence>
<accession>S7HU03</accession>
<dbReference type="Pfam" id="PF13542">
    <property type="entry name" value="HTH_Tnp_ISL3"/>
    <property type="match status" value="1"/>
</dbReference>
<dbReference type="Proteomes" id="UP000014854">
    <property type="component" value="Unassembled WGS sequence"/>
</dbReference>
<dbReference type="NCBIfam" id="NF033550">
    <property type="entry name" value="transpos_ISL3"/>
    <property type="match status" value="1"/>
</dbReference>
<evidence type="ECO:0000259" key="2">
    <source>
        <dbReference type="Pfam" id="PF13542"/>
    </source>
</evidence>
<dbReference type="InterPro" id="IPR047951">
    <property type="entry name" value="Transpos_ISL3"/>
</dbReference>